<dbReference type="AlphaFoldDB" id="A0AAD7DX93"/>
<dbReference type="EMBL" id="JARKIE010000021">
    <property type="protein sequence ID" value="KAJ7700074.1"/>
    <property type="molecule type" value="Genomic_DNA"/>
</dbReference>
<reference evidence="2" key="1">
    <citation type="submission" date="2023-03" db="EMBL/GenBank/DDBJ databases">
        <title>Massive genome expansion in bonnet fungi (Mycena s.s.) driven by repeated elements and novel gene families across ecological guilds.</title>
        <authorList>
            <consortium name="Lawrence Berkeley National Laboratory"/>
            <person name="Harder C.B."/>
            <person name="Miyauchi S."/>
            <person name="Viragh M."/>
            <person name="Kuo A."/>
            <person name="Thoen E."/>
            <person name="Andreopoulos B."/>
            <person name="Lu D."/>
            <person name="Skrede I."/>
            <person name="Drula E."/>
            <person name="Henrissat B."/>
            <person name="Morin E."/>
            <person name="Kohler A."/>
            <person name="Barry K."/>
            <person name="LaButti K."/>
            <person name="Morin E."/>
            <person name="Salamov A."/>
            <person name="Lipzen A."/>
            <person name="Mereny Z."/>
            <person name="Hegedus B."/>
            <person name="Baldrian P."/>
            <person name="Stursova M."/>
            <person name="Weitz H."/>
            <person name="Taylor A."/>
            <person name="Grigoriev I.V."/>
            <person name="Nagy L.G."/>
            <person name="Martin F."/>
            <person name="Kauserud H."/>
        </authorList>
    </citation>
    <scope>NUCLEOTIDE SEQUENCE</scope>
    <source>
        <strain evidence="2">CBHHK067</strain>
    </source>
</reference>
<name>A0AAD7DX93_MYCRO</name>
<evidence type="ECO:0000313" key="3">
    <source>
        <dbReference type="Proteomes" id="UP001221757"/>
    </source>
</evidence>
<proteinExistence type="predicted"/>
<evidence type="ECO:0000313" key="2">
    <source>
        <dbReference type="EMBL" id="KAJ7700074.1"/>
    </source>
</evidence>
<dbReference type="InterPro" id="IPR040648">
    <property type="entry name" value="HMGXB3_CxC4"/>
</dbReference>
<comment type="caution">
    <text evidence="2">The sequence shown here is derived from an EMBL/GenBank/DDBJ whole genome shotgun (WGS) entry which is preliminary data.</text>
</comment>
<accession>A0AAD7DX93</accession>
<dbReference type="Proteomes" id="UP001221757">
    <property type="component" value="Unassembled WGS sequence"/>
</dbReference>
<feature type="domain" description="HMG" evidence="1">
    <location>
        <begin position="96"/>
        <end position="227"/>
    </location>
</feature>
<dbReference type="PANTHER" id="PTHR34305:SF1">
    <property type="entry name" value="SWIM-TYPE DOMAIN-CONTAINING PROTEIN"/>
    <property type="match status" value="1"/>
</dbReference>
<feature type="non-terminal residue" evidence="2">
    <location>
        <position position="1"/>
    </location>
</feature>
<dbReference type="Pfam" id="PF18717">
    <property type="entry name" value="CxC4"/>
    <property type="match status" value="1"/>
</dbReference>
<keyword evidence="3" id="KW-1185">Reference proteome</keyword>
<feature type="non-terminal residue" evidence="2">
    <location>
        <position position="674"/>
    </location>
</feature>
<dbReference type="PANTHER" id="PTHR34305">
    <property type="entry name" value="EXPRESSED PROTEIN"/>
    <property type="match status" value="1"/>
</dbReference>
<organism evidence="2 3">
    <name type="scientific">Mycena rosella</name>
    <name type="common">Pink bonnet</name>
    <name type="synonym">Agaricus rosellus</name>
    <dbReference type="NCBI Taxonomy" id="1033263"/>
    <lineage>
        <taxon>Eukaryota</taxon>
        <taxon>Fungi</taxon>
        <taxon>Dikarya</taxon>
        <taxon>Basidiomycota</taxon>
        <taxon>Agaricomycotina</taxon>
        <taxon>Agaricomycetes</taxon>
        <taxon>Agaricomycetidae</taxon>
        <taxon>Agaricales</taxon>
        <taxon>Marasmiineae</taxon>
        <taxon>Mycenaceae</taxon>
        <taxon>Mycena</taxon>
    </lineage>
</organism>
<protein>
    <recommendedName>
        <fullName evidence="1">HMG domain-containing protein</fullName>
    </recommendedName>
</protein>
<sequence length="674" mass="74725">KARAIVIKTQSAAGVNHWACSRESGHIQNCVHIKAATAHLRELAGSEDGEDARRGTVPLMTHGTRHSAVRTVSHLPILPPVWAALPEDAVLYSRQSHVIPEDIPLGIASCCSCGAQYDPSKPTASINSTVYTLTTAVQAWLEVQMCHMCSSGRRRYIGPDTRDLGLFNYNNRTLFAHALFDEYTSAFTSSETPFVAWVSVVSRRYMSGGGSIAFVSEFIFRTAWFLFAELQALDRDFSCPDCGPHPQDTIWDGVTLAFMRKQQLASLCPPTTIVAEAPAHNSRYIYQQQAIIDPQLRKTMRRLIAGPGLLEGGLEENLIVEGEESDAETVAQQTESKREKVIAEALELVELALLAVESLKDVCPGLGAVFEDNFGLSAMHAKVQRSTAVVDLFIQIAAEESVLQMIPVPALLDLLRFCTDPNDKSHKRLLEIPALYNALKHEKGKTGDVMQICNWLVDRATDVVARLVHKGAPLEDPCPVIERPWQMSGCYYSMPQIRQRPQYPGLKHDQIHEGSKCGATCSKFYAQYGQQRLTGGIMCVWCTHSICYGFHCIPIGEGRNDVFSAIITRWPEAPKRIIYDFACALGPYCMTREPVFFANTQFAIDDFHASGHTKCAPAAFLKTYAQVDPRLARINTSAAECGNGGISRIRKSVSYMTQARAIMFTRVFISIWNR</sequence>
<gene>
    <name evidence="2" type="ORF">B0H17DRAFT_904283</name>
</gene>
<evidence type="ECO:0000259" key="1">
    <source>
        <dbReference type="Pfam" id="PF18717"/>
    </source>
</evidence>